<name>A0ABV5CE11_9SPHI</name>
<gene>
    <name evidence="2" type="ORF">WKR92_08015</name>
</gene>
<dbReference type="InterPro" id="IPR001322">
    <property type="entry name" value="Lamin_tail_dom"/>
</dbReference>
<dbReference type="Pfam" id="PF00932">
    <property type="entry name" value="LTD"/>
    <property type="match status" value="1"/>
</dbReference>
<dbReference type="RefSeq" id="WP_375557310.1">
    <property type="nucleotide sequence ID" value="NZ_JBBVGT010000002.1"/>
</dbReference>
<dbReference type="Proteomes" id="UP001580928">
    <property type="component" value="Unassembled WGS sequence"/>
</dbReference>
<proteinExistence type="predicted"/>
<evidence type="ECO:0000259" key="1">
    <source>
        <dbReference type="Pfam" id="PF00932"/>
    </source>
</evidence>
<dbReference type="PROSITE" id="PS51257">
    <property type="entry name" value="PROKAR_LIPOPROTEIN"/>
    <property type="match status" value="1"/>
</dbReference>
<accession>A0ABV5CE11</accession>
<evidence type="ECO:0000313" key="2">
    <source>
        <dbReference type="EMBL" id="MFB5945777.1"/>
    </source>
</evidence>
<feature type="domain" description="LTD" evidence="1">
    <location>
        <begin position="41"/>
        <end position="157"/>
    </location>
</feature>
<protein>
    <submittedName>
        <fullName evidence="2">Lamin tail domain-containing protein</fullName>
    </submittedName>
</protein>
<evidence type="ECO:0000313" key="3">
    <source>
        <dbReference type="Proteomes" id="UP001580928"/>
    </source>
</evidence>
<organism evidence="2 3">
    <name type="scientific">Albibacterium profundi</name>
    <dbReference type="NCBI Taxonomy" id="3134906"/>
    <lineage>
        <taxon>Bacteria</taxon>
        <taxon>Pseudomonadati</taxon>
        <taxon>Bacteroidota</taxon>
        <taxon>Sphingobacteriia</taxon>
        <taxon>Sphingobacteriales</taxon>
        <taxon>Sphingobacteriaceae</taxon>
        <taxon>Albibacterium</taxon>
    </lineage>
</organism>
<comment type="caution">
    <text evidence="2">The sequence shown here is derived from an EMBL/GenBank/DDBJ whole genome shotgun (WGS) entry which is preliminary data.</text>
</comment>
<keyword evidence="3" id="KW-1185">Reference proteome</keyword>
<reference evidence="2 3" key="1">
    <citation type="submission" date="2024-04" db="EMBL/GenBank/DDBJ databases">
        <title>Albibacterium profundi sp. nov., isolated from sediment of the Challenger Deep of Mariana Trench.</title>
        <authorList>
            <person name="Wang Y."/>
        </authorList>
    </citation>
    <scope>NUCLEOTIDE SEQUENCE [LARGE SCALE GENOMIC DNA]</scope>
    <source>
        <strain evidence="2 3">RHL897</strain>
    </source>
</reference>
<dbReference type="Gene3D" id="2.60.40.4070">
    <property type="match status" value="1"/>
</dbReference>
<sequence>MKTIHWFPVTLICFLFIGCEKNSTFNPSDLEKEQFSDTIYKNGVLISEILADPKQGGVEFIEIYNNSDQIVDLQSLEITTVNANGKRNRLHRISDKSEYLYPGRYKVLSKSSETLQDHYAYSDRLSFHSMETFPTLTNTRGAVLVFQNEELIDSLFYTVEMHDIFIKNPKGVSLERVDFNVNTNTAGNFISAAASYGYGTPGYQNSQAANDDSLSYGVSLLNEKFAPSKDETLDLHIGLPRGGKMANILIFNSAGKRVKKLRSNHRLGTRNIISWDGTDERQNVLPMGIYYIHTELYDSNGNLKTFKATALLVR</sequence>
<dbReference type="EMBL" id="JBBVGT010000002">
    <property type="protein sequence ID" value="MFB5945777.1"/>
    <property type="molecule type" value="Genomic_DNA"/>
</dbReference>